<feature type="chain" id="PRO_5035313985" evidence="1">
    <location>
        <begin position="24"/>
        <end position="232"/>
    </location>
</feature>
<comment type="caution">
    <text evidence="3">The sequence shown here is derived from an EMBL/GenBank/DDBJ whole genome shotgun (WGS) entry which is preliminary data.</text>
</comment>
<dbReference type="GO" id="GO:0006629">
    <property type="term" value="P:lipid metabolic process"/>
    <property type="evidence" value="ECO:0007669"/>
    <property type="project" value="InterPro"/>
</dbReference>
<dbReference type="PANTHER" id="PTHR30383">
    <property type="entry name" value="THIOESTERASE 1/PROTEASE 1/LYSOPHOSPHOLIPASE L1"/>
    <property type="match status" value="1"/>
</dbReference>
<feature type="domain" description="SGNH hydrolase-type esterase" evidence="2">
    <location>
        <begin position="51"/>
        <end position="212"/>
    </location>
</feature>
<dbReference type="PROSITE" id="PS01098">
    <property type="entry name" value="LIPASE_GDSL_SER"/>
    <property type="match status" value="1"/>
</dbReference>
<organism evidence="3 4">
    <name type="scientific">Candidatus Sulfomarinibacter kjeldsenii</name>
    <dbReference type="NCBI Taxonomy" id="2885994"/>
    <lineage>
        <taxon>Bacteria</taxon>
        <taxon>Pseudomonadati</taxon>
        <taxon>Acidobacteriota</taxon>
        <taxon>Thermoanaerobaculia</taxon>
        <taxon>Thermoanaerobaculales</taxon>
        <taxon>Candidatus Sulfomarinibacteraceae</taxon>
        <taxon>Candidatus Sulfomarinibacter</taxon>
    </lineage>
</organism>
<dbReference type="InterPro" id="IPR036514">
    <property type="entry name" value="SGNH_hydro_sf"/>
</dbReference>
<reference evidence="3 4" key="1">
    <citation type="submission" date="2020-08" db="EMBL/GenBank/DDBJ databases">
        <title>Acidobacteriota in marine sediments use diverse sulfur dissimilation pathways.</title>
        <authorList>
            <person name="Wasmund K."/>
        </authorList>
    </citation>
    <scope>NUCLEOTIDE SEQUENCE [LARGE SCALE GENOMIC DNA]</scope>
    <source>
        <strain evidence="3">MAG AM3-A</strain>
    </source>
</reference>
<name>A0A8J7C4H3_9BACT</name>
<dbReference type="InterPro" id="IPR008265">
    <property type="entry name" value="Lipase_GDSL_AS"/>
</dbReference>
<dbReference type="GO" id="GO:0004622">
    <property type="term" value="F:phosphatidylcholine lysophospholipase activity"/>
    <property type="evidence" value="ECO:0007669"/>
    <property type="project" value="TreeGrafter"/>
</dbReference>
<feature type="signal peptide" evidence="1">
    <location>
        <begin position="1"/>
        <end position="23"/>
    </location>
</feature>
<dbReference type="PROSITE" id="PS51257">
    <property type="entry name" value="PROKAR_LIPOPROTEIN"/>
    <property type="match status" value="1"/>
</dbReference>
<evidence type="ECO:0000313" key="4">
    <source>
        <dbReference type="Proteomes" id="UP000598633"/>
    </source>
</evidence>
<proteinExistence type="predicted"/>
<dbReference type="PANTHER" id="PTHR30383:SF24">
    <property type="entry name" value="THIOESTERASE 1_PROTEASE 1_LYSOPHOSPHOLIPASE L1"/>
    <property type="match status" value="1"/>
</dbReference>
<accession>A0A8J7C4H3</accession>
<dbReference type="Gene3D" id="3.40.50.1110">
    <property type="entry name" value="SGNH hydrolase"/>
    <property type="match status" value="1"/>
</dbReference>
<evidence type="ECO:0000313" key="3">
    <source>
        <dbReference type="EMBL" id="MBD3870291.1"/>
    </source>
</evidence>
<dbReference type="Pfam" id="PF13472">
    <property type="entry name" value="Lipase_GDSL_2"/>
    <property type="match status" value="1"/>
</dbReference>
<evidence type="ECO:0000259" key="2">
    <source>
        <dbReference type="Pfam" id="PF13472"/>
    </source>
</evidence>
<dbReference type="Proteomes" id="UP000598633">
    <property type="component" value="Unassembled WGS sequence"/>
</dbReference>
<dbReference type="InterPro" id="IPR051532">
    <property type="entry name" value="Ester_Hydrolysis_Enzymes"/>
</dbReference>
<dbReference type="CDD" id="cd01822">
    <property type="entry name" value="Lysophospholipase_L1_like"/>
    <property type="match status" value="1"/>
</dbReference>
<dbReference type="InterPro" id="IPR013830">
    <property type="entry name" value="SGNH_hydro"/>
</dbReference>
<dbReference type="EMBL" id="JACXWA010000051">
    <property type="protein sequence ID" value="MBD3870291.1"/>
    <property type="molecule type" value="Genomic_DNA"/>
</dbReference>
<dbReference type="AlphaFoldDB" id="A0A8J7C4H3"/>
<dbReference type="SUPFAM" id="SSF52266">
    <property type="entry name" value="SGNH hydrolase"/>
    <property type="match status" value="1"/>
</dbReference>
<protein>
    <submittedName>
        <fullName evidence="3">Arylesterase</fullName>
    </submittedName>
</protein>
<evidence type="ECO:0000256" key="1">
    <source>
        <dbReference type="SAM" id="SignalP"/>
    </source>
</evidence>
<gene>
    <name evidence="3" type="ORF">IFJ97_02890</name>
</gene>
<keyword evidence="1" id="KW-0732">Signal</keyword>
<sequence length="232" mass="24639">MTPIISRRLQFRCCIISVVAAVACGGPSTQETTTPRVPLPSPRADAPRVIFLGDSLSAGLGLAESDAFPAFAQAILQENGTSIEVVNAGVSGDTSAGGLARIDWVLGQRADILVVELGGNDALRGQSLENTEANLRLIVRRGHESGARVILLGMDIPTNYGPDYGKAFADMYVRITDEEGAILVPGFVREVGADPTLMQPDGLHPTVEGHRRLAEILVPYLERAVADVQTKL</sequence>